<dbReference type="RefSeq" id="WP_185291853.1">
    <property type="nucleotide sequence ID" value="NZ_AP023287.1"/>
</dbReference>
<dbReference type="EMBL" id="AP023287">
    <property type="protein sequence ID" value="BCI53893.1"/>
    <property type="molecule type" value="Genomic_DNA"/>
</dbReference>
<organism evidence="3 4">
    <name type="scientific">Mycolicibacterium litorale</name>
    <dbReference type="NCBI Taxonomy" id="758802"/>
    <lineage>
        <taxon>Bacteria</taxon>
        <taxon>Bacillati</taxon>
        <taxon>Actinomycetota</taxon>
        <taxon>Actinomycetes</taxon>
        <taxon>Mycobacteriales</taxon>
        <taxon>Mycobacteriaceae</taxon>
        <taxon>Mycolicibacterium</taxon>
    </lineage>
</organism>
<gene>
    <name evidence="3" type="ORF">NIIDNTM18_31710</name>
</gene>
<evidence type="ECO:0000313" key="4">
    <source>
        <dbReference type="Proteomes" id="UP000515734"/>
    </source>
</evidence>
<proteinExistence type="predicted"/>
<evidence type="ECO:0000256" key="1">
    <source>
        <dbReference type="SAM" id="Phobius"/>
    </source>
</evidence>
<name>A0A6S6P208_9MYCO</name>
<evidence type="ECO:0000259" key="2">
    <source>
        <dbReference type="Pfam" id="PF21946"/>
    </source>
</evidence>
<sequence>MSAVHARRHRTRLVAWVLLLMMLPMVVGCVRVRASITVSPDDRVSGQIVAAAKPRGPDDKGPQLLNNLPFATKVAVSDYNRDDYVGSQAVFSDLTFAELPQLANMNRDAAGVDISLRRAGDLVILEGRVDLTSVSDPQADVSLSVAFPGEVTSTNGDQVSAEVVEWKLNPGVVSTLSAQARYTDPSARSFTTAAIWLTVATLVVAGIIGGLAWTSRDRSPTLADPIPTDDERGAR</sequence>
<dbReference type="Proteomes" id="UP000515734">
    <property type="component" value="Chromosome"/>
</dbReference>
<protein>
    <submittedName>
        <fullName evidence="3">DUF3153 domain-containing protein</fullName>
    </submittedName>
</protein>
<feature type="domain" description="LppM" evidence="2">
    <location>
        <begin position="31"/>
        <end position="182"/>
    </location>
</feature>
<reference evidence="3 4" key="1">
    <citation type="submission" date="2020-07" db="EMBL/GenBank/DDBJ databases">
        <title>Complete genome sequence of Mycolicibacterium litorale like strain isolated from cardiac implantable electronic device infection.</title>
        <authorList>
            <person name="Fukano H."/>
            <person name="Miyama H."/>
            <person name="Hoshino Y."/>
        </authorList>
    </citation>
    <scope>NUCLEOTIDE SEQUENCE [LARGE SCALE GENOMIC DNA]</scope>
    <source>
        <strain evidence="3 4">NIIDNTM18</strain>
    </source>
</reference>
<accession>A0A6S6P208</accession>
<keyword evidence="1" id="KW-0472">Membrane</keyword>
<dbReference type="InterPro" id="IPR053807">
    <property type="entry name" value="LppM"/>
</dbReference>
<keyword evidence="1" id="KW-0812">Transmembrane</keyword>
<dbReference type="Pfam" id="PF21946">
    <property type="entry name" value="LppM"/>
    <property type="match status" value="1"/>
</dbReference>
<dbReference type="AlphaFoldDB" id="A0A6S6P208"/>
<keyword evidence="1" id="KW-1133">Transmembrane helix</keyword>
<evidence type="ECO:0000313" key="3">
    <source>
        <dbReference type="EMBL" id="BCI53893.1"/>
    </source>
</evidence>
<dbReference type="PROSITE" id="PS51257">
    <property type="entry name" value="PROKAR_LIPOPROTEIN"/>
    <property type="match status" value="1"/>
</dbReference>
<feature type="transmembrane region" description="Helical" evidence="1">
    <location>
        <begin position="193"/>
        <end position="213"/>
    </location>
</feature>